<dbReference type="InterPro" id="IPR013022">
    <property type="entry name" value="Xyl_isomerase-like_TIM-brl"/>
</dbReference>
<dbReference type="PANTHER" id="PTHR12110">
    <property type="entry name" value="HYDROXYPYRUVATE ISOMERASE"/>
    <property type="match status" value="1"/>
</dbReference>
<sequence length="173" mass="19824">MIISGIADEGAEGLKRQIELQKMLGWQNIELRLIDKTNISEIGDNSFERVFALLQEENMGVVCFSSPIANWARPVTSDFSRDVDDLKRSAVRMRRLGTEYIRIMSYPNDGLEEREWRNEAFRRLRELTSIAAGENITLVHENCSGWGGRSPENLRILLEEMDSPNFQIVFDTG</sequence>
<dbReference type="InterPro" id="IPR036237">
    <property type="entry name" value="Xyl_isomerase-like_sf"/>
</dbReference>
<dbReference type="InterPro" id="IPR050312">
    <property type="entry name" value="IolE/XylAMocC-like"/>
</dbReference>
<dbReference type="Gene3D" id="3.20.20.150">
    <property type="entry name" value="Divalent-metal-dependent TIM barrel enzymes"/>
    <property type="match status" value="1"/>
</dbReference>
<feature type="domain" description="Xylose isomerase-like TIM barrel" evidence="1">
    <location>
        <begin position="24"/>
        <end position="173"/>
    </location>
</feature>
<organism evidence="2">
    <name type="scientific">marine sediment metagenome</name>
    <dbReference type="NCBI Taxonomy" id="412755"/>
    <lineage>
        <taxon>unclassified sequences</taxon>
        <taxon>metagenomes</taxon>
        <taxon>ecological metagenomes</taxon>
    </lineage>
</organism>
<evidence type="ECO:0000313" key="2">
    <source>
        <dbReference type="EMBL" id="GAH52832.1"/>
    </source>
</evidence>
<feature type="non-terminal residue" evidence="2">
    <location>
        <position position="173"/>
    </location>
</feature>
<comment type="caution">
    <text evidence="2">The sequence shown here is derived from an EMBL/GenBank/DDBJ whole genome shotgun (WGS) entry which is preliminary data.</text>
</comment>
<dbReference type="Pfam" id="PF01261">
    <property type="entry name" value="AP_endonuc_2"/>
    <property type="match status" value="1"/>
</dbReference>
<protein>
    <recommendedName>
        <fullName evidence="1">Xylose isomerase-like TIM barrel domain-containing protein</fullName>
    </recommendedName>
</protein>
<gene>
    <name evidence="2" type="ORF">S03H2_29996</name>
</gene>
<dbReference type="AlphaFoldDB" id="X1G6F1"/>
<evidence type="ECO:0000259" key="1">
    <source>
        <dbReference type="Pfam" id="PF01261"/>
    </source>
</evidence>
<accession>X1G6F1</accession>
<dbReference type="SUPFAM" id="SSF51658">
    <property type="entry name" value="Xylose isomerase-like"/>
    <property type="match status" value="1"/>
</dbReference>
<reference evidence="2" key="1">
    <citation type="journal article" date="2014" name="Front. Microbiol.">
        <title>High frequency of phylogenetically diverse reductive dehalogenase-homologous genes in deep subseafloor sedimentary metagenomes.</title>
        <authorList>
            <person name="Kawai M."/>
            <person name="Futagami T."/>
            <person name="Toyoda A."/>
            <person name="Takaki Y."/>
            <person name="Nishi S."/>
            <person name="Hori S."/>
            <person name="Arai W."/>
            <person name="Tsubouchi T."/>
            <person name="Morono Y."/>
            <person name="Uchiyama I."/>
            <person name="Ito T."/>
            <person name="Fujiyama A."/>
            <person name="Inagaki F."/>
            <person name="Takami H."/>
        </authorList>
    </citation>
    <scope>NUCLEOTIDE SEQUENCE</scope>
    <source>
        <strain evidence="2">Expedition CK06-06</strain>
    </source>
</reference>
<dbReference type="EMBL" id="BARU01018128">
    <property type="protein sequence ID" value="GAH52832.1"/>
    <property type="molecule type" value="Genomic_DNA"/>
</dbReference>
<name>X1G6F1_9ZZZZ</name>
<proteinExistence type="predicted"/>